<organism evidence="1 2">
    <name type="scientific">Clitoria ternatea</name>
    <name type="common">Butterfly pea</name>
    <dbReference type="NCBI Taxonomy" id="43366"/>
    <lineage>
        <taxon>Eukaryota</taxon>
        <taxon>Viridiplantae</taxon>
        <taxon>Streptophyta</taxon>
        <taxon>Embryophyta</taxon>
        <taxon>Tracheophyta</taxon>
        <taxon>Spermatophyta</taxon>
        <taxon>Magnoliopsida</taxon>
        <taxon>eudicotyledons</taxon>
        <taxon>Gunneridae</taxon>
        <taxon>Pentapetalae</taxon>
        <taxon>rosids</taxon>
        <taxon>fabids</taxon>
        <taxon>Fabales</taxon>
        <taxon>Fabaceae</taxon>
        <taxon>Papilionoideae</taxon>
        <taxon>50 kb inversion clade</taxon>
        <taxon>NPAAA clade</taxon>
        <taxon>indigoferoid/millettioid clade</taxon>
        <taxon>Phaseoleae</taxon>
        <taxon>Clitoria</taxon>
    </lineage>
</organism>
<gene>
    <name evidence="1" type="ORF">RJT34_04372</name>
</gene>
<protein>
    <recommendedName>
        <fullName evidence="3">RRM domain-containing protein</fullName>
    </recommendedName>
</protein>
<dbReference type="GO" id="GO:0003676">
    <property type="term" value="F:nucleic acid binding"/>
    <property type="evidence" value="ECO:0007669"/>
    <property type="project" value="InterPro"/>
</dbReference>
<keyword evidence="2" id="KW-1185">Reference proteome</keyword>
<name>A0AAN9KLW3_CLITE</name>
<sequence>MLQFQSRSLFVKNLNFKTTDESLREHFGKCIKEQLKEGAILSAKVMGLNGDEAFEKWEKCFHGVWIVEFDFADLYRHMLGLELRHIKNKGQVQKTVEKDRSSTKLFVGNVACEETKKELEETFGVFGEYAVGT</sequence>
<dbReference type="AlphaFoldDB" id="A0AAN9KLW3"/>
<dbReference type="Proteomes" id="UP001359559">
    <property type="component" value="Unassembled WGS sequence"/>
</dbReference>
<dbReference type="EMBL" id="JAYKXN010000001">
    <property type="protein sequence ID" value="KAK7319649.1"/>
    <property type="molecule type" value="Genomic_DNA"/>
</dbReference>
<dbReference type="Gene3D" id="3.30.70.330">
    <property type="match status" value="2"/>
</dbReference>
<reference evidence="1 2" key="1">
    <citation type="submission" date="2024-01" db="EMBL/GenBank/DDBJ databases">
        <title>The genomes of 5 underutilized Papilionoideae crops provide insights into root nodulation and disease resistance.</title>
        <authorList>
            <person name="Yuan L."/>
        </authorList>
    </citation>
    <scope>NUCLEOTIDE SEQUENCE [LARGE SCALE GENOMIC DNA]</scope>
    <source>
        <strain evidence="1">LY-2023</strain>
        <tissue evidence="1">Leaf</tissue>
    </source>
</reference>
<dbReference type="InterPro" id="IPR035979">
    <property type="entry name" value="RBD_domain_sf"/>
</dbReference>
<dbReference type="SUPFAM" id="SSF54928">
    <property type="entry name" value="RNA-binding domain, RBD"/>
    <property type="match status" value="1"/>
</dbReference>
<evidence type="ECO:0008006" key="3">
    <source>
        <dbReference type="Google" id="ProtNLM"/>
    </source>
</evidence>
<comment type="caution">
    <text evidence="1">The sequence shown here is derived from an EMBL/GenBank/DDBJ whole genome shotgun (WGS) entry which is preliminary data.</text>
</comment>
<evidence type="ECO:0000313" key="2">
    <source>
        <dbReference type="Proteomes" id="UP001359559"/>
    </source>
</evidence>
<proteinExistence type="predicted"/>
<dbReference type="InterPro" id="IPR012677">
    <property type="entry name" value="Nucleotide-bd_a/b_plait_sf"/>
</dbReference>
<accession>A0AAN9KLW3</accession>
<evidence type="ECO:0000313" key="1">
    <source>
        <dbReference type="EMBL" id="KAK7319649.1"/>
    </source>
</evidence>